<dbReference type="Proteomes" id="UP000013047">
    <property type="component" value="Unassembled WGS sequence"/>
</dbReference>
<proteinExistence type="predicted"/>
<dbReference type="InterPro" id="IPR011051">
    <property type="entry name" value="RmlC_Cupin_sf"/>
</dbReference>
<reference evidence="2 3" key="1">
    <citation type="submission" date="2012-09" db="EMBL/GenBank/DDBJ databases">
        <title>Draft Genome Sequences of 6 Strains from Genus Thauera.</title>
        <authorList>
            <person name="Liu B."/>
            <person name="Shapleigh J.P."/>
            <person name="Frostegard A.H."/>
        </authorList>
    </citation>
    <scope>NUCLEOTIDE SEQUENCE [LARGE SCALE GENOMIC DNA]</scope>
    <source>
        <strain evidence="2 3">B4P</strain>
    </source>
</reference>
<name>N6Z2Q4_9RHOO</name>
<dbReference type="EMBL" id="AMXF01000019">
    <property type="protein sequence ID" value="ENO98180.1"/>
    <property type="molecule type" value="Genomic_DNA"/>
</dbReference>
<dbReference type="Pfam" id="PF19480">
    <property type="entry name" value="DUF6016"/>
    <property type="match status" value="1"/>
</dbReference>
<dbReference type="NCBIfam" id="TIGR04366">
    <property type="entry name" value="cupin_WbuC"/>
    <property type="match status" value="1"/>
</dbReference>
<dbReference type="InterPro" id="IPR027565">
    <property type="entry name" value="Cupin_WbuC"/>
</dbReference>
<evidence type="ECO:0000313" key="3">
    <source>
        <dbReference type="Proteomes" id="UP000013047"/>
    </source>
</evidence>
<sequence>MTITRFDQIYLDTLCAQAGASPRLRQHRNVHTDYADPCQRLFNAITTRSYLVPHRHALSPRDETMLAVRGRLALVVFDETGEVVEVVPFGAQGGEGGHFDAQGCAGGSSGMNVAGPTDRPAAGVLVPAGTWHTVLALDDDAILFETKAGPFDPAAPKEPAPWAPAEGAAEAGAYFARLRALVGG</sequence>
<keyword evidence="3" id="KW-1185">Reference proteome</keyword>
<protein>
    <recommendedName>
        <fullName evidence="1">Cupin fold metalloprotein WbuC cupin domain-containing protein</fullName>
    </recommendedName>
</protein>
<evidence type="ECO:0000313" key="2">
    <source>
        <dbReference type="EMBL" id="ENO98180.1"/>
    </source>
</evidence>
<dbReference type="AlphaFoldDB" id="N6Z2Q4"/>
<organism evidence="2 3">
    <name type="scientific">Thauera phenylacetica B4P</name>
    <dbReference type="NCBI Taxonomy" id="1234382"/>
    <lineage>
        <taxon>Bacteria</taxon>
        <taxon>Pseudomonadati</taxon>
        <taxon>Pseudomonadota</taxon>
        <taxon>Betaproteobacteria</taxon>
        <taxon>Rhodocyclales</taxon>
        <taxon>Zoogloeaceae</taxon>
        <taxon>Thauera</taxon>
    </lineage>
</organism>
<comment type="caution">
    <text evidence="2">The sequence shown here is derived from an EMBL/GenBank/DDBJ whole genome shotgun (WGS) entry which is preliminary data.</text>
</comment>
<dbReference type="SUPFAM" id="SSF51182">
    <property type="entry name" value="RmlC-like cupins"/>
    <property type="match status" value="1"/>
</dbReference>
<accession>N6Z2Q4</accession>
<dbReference type="OrthoDB" id="981227at2"/>
<evidence type="ECO:0000259" key="1">
    <source>
        <dbReference type="Pfam" id="PF19480"/>
    </source>
</evidence>
<dbReference type="RefSeq" id="WP_004357868.1">
    <property type="nucleotide sequence ID" value="NZ_AMXF01000019.1"/>
</dbReference>
<gene>
    <name evidence="2" type="ORF">C667_05060</name>
</gene>
<feature type="domain" description="Cupin fold metalloprotein WbuC cupin" evidence="1">
    <location>
        <begin position="7"/>
        <end position="86"/>
    </location>
</feature>
<dbReference type="CDD" id="cd07005">
    <property type="entry name" value="cupin_WbuC-like"/>
    <property type="match status" value="1"/>
</dbReference>
<dbReference type="InterPro" id="IPR046058">
    <property type="entry name" value="WbuC_cupin"/>
</dbReference>